<evidence type="ECO:0000313" key="2">
    <source>
        <dbReference type="EMBL" id="GFD19338.1"/>
    </source>
</evidence>
<evidence type="ECO:0000259" key="1">
    <source>
        <dbReference type="Pfam" id="PF07727"/>
    </source>
</evidence>
<gene>
    <name evidence="2" type="ORF">Tci_891307</name>
</gene>
<dbReference type="InterPro" id="IPR013103">
    <property type="entry name" value="RVT_2"/>
</dbReference>
<comment type="caution">
    <text evidence="2">The sequence shown here is derived from an EMBL/GenBank/DDBJ whole genome shotgun (WGS) entry which is preliminary data.</text>
</comment>
<dbReference type="EMBL" id="BKCJ011313775">
    <property type="protein sequence ID" value="GFD19338.1"/>
    <property type="molecule type" value="Genomic_DNA"/>
</dbReference>
<dbReference type="AlphaFoldDB" id="A0A699UDP4"/>
<dbReference type="Pfam" id="PF07727">
    <property type="entry name" value="RVT_2"/>
    <property type="match status" value="1"/>
</dbReference>
<accession>A0A699UDP4</accession>
<feature type="domain" description="Reverse transcriptase Ty1/copia-type" evidence="1">
    <location>
        <begin position="1"/>
        <end position="124"/>
    </location>
</feature>
<reference evidence="2" key="1">
    <citation type="journal article" date="2019" name="Sci. Rep.">
        <title>Draft genome of Tanacetum cinerariifolium, the natural source of mosquito coil.</title>
        <authorList>
            <person name="Yamashiro T."/>
            <person name="Shiraishi A."/>
            <person name="Satake H."/>
            <person name="Nakayama K."/>
        </authorList>
    </citation>
    <scope>NUCLEOTIDE SEQUENCE</scope>
</reference>
<proteinExistence type="predicted"/>
<organism evidence="2">
    <name type="scientific">Tanacetum cinerariifolium</name>
    <name type="common">Dalmatian daisy</name>
    <name type="synonym">Chrysanthemum cinerariifolium</name>
    <dbReference type="NCBI Taxonomy" id="118510"/>
    <lineage>
        <taxon>Eukaryota</taxon>
        <taxon>Viridiplantae</taxon>
        <taxon>Streptophyta</taxon>
        <taxon>Embryophyta</taxon>
        <taxon>Tracheophyta</taxon>
        <taxon>Spermatophyta</taxon>
        <taxon>Magnoliopsida</taxon>
        <taxon>eudicotyledons</taxon>
        <taxon>Gunneridae</taxon>
        <taxon>Pentapetalae</taxon>
        <taxon>asterids</taxon>
        <taxon>campanulids</taxon>
        <taxon>Asterales</taxon>
        <taxon>Asteraceae</taxon>
        <taxon>Asteroideae</taxon>
        <taxon>Anthemideae</taxon>
        <taxon>Anthemidinae</taxon>
        <taxon>Tanacetum</taxon>
    </lineage>
</organism>
<protein>
    <submittedName>
        <fullName evidence="2">Putative retrotransposon protein</fullName>
    </submittedName>
</protein>
<dbReference type="SUPFAM" id="SSF56672">
    <property type="entry name" value="DNA/RNA polymerases"/>
    <property type="match status" value="1"/>
</dbReference>
<dbReference type="InterPro" id="IPR043502">
    <property type="entry name" value="DNA/RNA_pol_sf"/>
</dbReference>
<sequence length="135" mass="15979">MDVKTAFLNGRLDEDIYMEQPEGYVDPKYPNYVCKLQRSIYGLKQASCQWNKRFDEDIKNFGFIQNRDESHVYRKASGSDVVFLILYVDDVLIMGNNIPRLKEVKDYLGKYFSMKIWEKLHTFWELKSTDIDLGS</sequence>
<name>A0A699UDP4_TANCI</name>